<evidence type="ECO:0000256" key="10">
    <source>
        <dbReference type="ARBA" id="ARBA00023228"/>
    </source>
</evidence>
<evidence type="ECO:0000256" key="9">
    <source>
        <dbReference type="ARBA" id="ARBA00023136"/>
    </source>
</evidence>
<keyword evidence="8 11" id="KW-1133">Transmembrane helix</keyword>
<name>A0A1D1WAG5_RAMVA</name>
<evidence type="ECO:0000256" key="8">
    <source>
        <dbReference type="ARBA" id="ARBA00022989"/>
    </source>
</evidence>
<evidence type="ECO:0000256" key="7">
    <source>
        <dbReference type="ARBA" id="ARBA00022801"/>
    </source>
</evidence>
<keyword evidence="13" id="KW-1185">Reference proteome</keyword>
<evidence type="ECO:0000256" key="4">
    <source>
        <dbReference type="ARBA" id="ARBA00012936"/>
    </source>
</evidence>
<accession>A0A1D1WAG5</accession>
<dbReference type="EC" id="3.1.3.78" evidence="4 11"/>
<organism evidence="12 13">
    <name type="scientific">Ramazzottius varieornatus</name>
    <name type="common">Water bear</name>
    <name type="synonym">Tardigrade</name>
    <dbReference type="NCBI Taxonomy" id="947166"/>
    <lineage>
        <taxon>Eukaryota</taxon>
        <taxon>Metazoa</taxon>
        <taxon>Ecdysozoa</taxon>
        <taxon>Tardigrada</taxon>
        <taxon>Eutardigrada</taxon>
        <taxon>Parachela</taxon>
        <taxon>Hypsibioidea</taxon>
        <taxon>Ramazzottiidae</taxon>
        <taxon>Ramazzottius</taxon>
    </lineage>
</organism>
<dbReference type="Proteomes" id="UP000186922">
    <property type="component" value="Unassembled WGS sequence"/>
</dbReference>
<dbReference type="InterPro" id="IPR019178">
    <property type="entry name" value="PtdIns-P2-Ptase"/>
</dbReference>
<sequence length="155" mass="17141">MCIEDSQRIITVAPEADGKEQATRRGSRRIGKGEAISFPTSAINAPLGTYRLTCGHCQQPFLFNILQKSLCKCPYCHRLSALADEHRYIELRKSLAFAVAFLICSVLIILTNLLANRRFAGDIALYITLFIVTGLVAIKPFIVLRMKASSIDGPI</sequence>
<dbReference type="STRING" id="947166.A0A1D1WAG5"/>
<dbReference type="AlphaFoldDB" id="A0A1D1WAG5"/>
<feature type="transmembrane region" description="Helical" evidence="11">
    <location>
        <begin position="95"/>
        <end position="117"/>
    </location>
</feature>
<keyword evidence="9 11" id="KW-0472">Membrane</keyword>
<dbReference type="OrthoDB" id="9939933at2759"/>
<comment type="subcellular location">
    <subcellularLocation>
        <location evidence="2 11">Late endosome membrane</location>
        <topology evidence="2 11">Multi-pass membrane protein</topology>
    </subcellularLocation>
    <subcellularLocation>
        <location evidence="3 11">Lysosome membrane</location>
        <topology evidence="3 11">Multi-pass membrane protein</topology>
    </subcellularLocation>
</comment>
<evidence type="ECO:0000256" key="1">
    <source>
        <dbReference type="ARBA" id="ARBA00001261"/>
    </source>
</evidence>
<proteinExistence type="predicted"/>
<dbReference type="GO" id="GO:0005886">
    <property type="term" value="C:plasma membrane"/>
    <property type="evidence" value="ECO:0007669"/>
    <property type="project" value="TreeGrafter"/>
</dbReference>
<evidence type="ECO:0000313" key="13">
    <source>
        <dbReference type="Proteomes" id="UP000186922"/>
    </source>
</evidence>
<evidence type="ECO:0000256" key="6">
    <source>
        <dbReference type="ARBA" id="ARBA00022753"/>
    </source>
</evidence>
<dbReference type="GO" id="GO:0034597">
    <property type="term" value="F:phosphatidylinositol-4,5-bisphosphate 4-phosphatase activity"/>
    <property type="evidence" value="ECO:0007669"/>
    <property type="project" value="UniProtKB-EC"/>
</dbReference>
<keyword evidence="10 11" id="KW-0458">Lysosome</keyword>
<comment type="function">
    <text evidence="11">Catalyzes the hydrolysis of phosphatidylinositol-4,5-bisphosphate (PtdIns-4,5-P2) to phosphatidylinositol-4-phosphate (PtdIns-4-P).</text>
</comment>
<protein>
    <recommendedName>
        <fullName evidence="4 11">Phosphatidylinositol-4,5-bisphosphate 4-phosphatase</fullName>
        <ecNumber evidence="4 11">3.1.3.78</ecNumber>
    </recommendedName>
</protein>
<evidence type="ECO:0000256" key="3">
    <source>
        <dbReference type="ARBA" id="ARBA00004155"/>
    </source>
</evidence>
<comment type="catalytic activity">
    <reaction evidence="1 11">
        <text>a 1,2-diacyl-sn-glycero-3-phospho-(1D-myo-inositol-4,5-bisphosphate) + H2O = a 1,2-diacyl-sn-glycero-3-phospho-(1D-myo-inositol-5-phosphate) + phosphate</text>
        <dbReference type="Rhea" id="RHEA:25674"/>
        <dbReference type="ChEBI" id="CHEBI:15377"/>
        <dbReference type="ChEBI" id="CHEBI:43474"/>
        <dbReference type="ChEBI" id="CHEBI:57795"/>
        <dbReference type="ChEBI" id="CHEBI:58456"/>
        <dbReference type="EC" id="3.1.3.78"/>
    </reaction>
</comment>
<evidence type="ECO:0000256" key="2">
    <source>
        <dbReference type="ARBA" id="ARBA00004107"/>
    </source>
</evidence>
<feature type="transmembrane region" description="Helical" evidence="11">
    <location>
        <begin position="123"/>
        <end position="144"/>
    </location>
</feature>
<dbReference type="GO" id="GO:0031902">
    <property type="term" value="C:late endosome membrane"/>
    <property type="evidence" value="ECO:0007669"/>
    <property type="project" value="UniProtKB-SubCell"/>
</dbReference>
<keyword evidence="7 11" id="KW-0378">Hydrolase</keyword>
<dbReference type="PANTHER" id="PTHR21014">
    <property type="entry name" value="PHOSPHATIDYLINOSITOL-4,5-BISPHOSPHATE 4-PHOSPHATASE"/>
    <property type="match status" value="1"/>
</dbReference>
<comment type="caution">
    <text evidence="12">The sequence shown here is derived from an EMBL/GenBank/DDBJ whole genome shotgun (WGS) entry which is preliminary data.</text>
</comment>
<dbReference type="GO" id="GO:0046856">
    <property type="term" value="P:phosphatidylinositol dephosphorylation"/>
    <property type="evidence" value="ECO:0007669"/>
    <property type="project" value="InterPro"/>
</dbReference>
<dbReference type="GO" id="GO:0030670">
    <property type="term" value="C:phagocytic vesicle membrane"/>
    <property type="evidence" value="ECO:0007669"/>
    <property type="project" value="TreeGrafter"/>
</dbReference>
<keyword evidence="5 11" id="KW-0812">Transmembrane</keyword>
<evidence type="ECO:0000313" key="12">
    <source>
        <dbReference type="EMBL" id="GAV08269.1"/>
    </source>
</evidence>
<gene>
    <name evidence="12" type="primary">RvY_17986-1</name>
    <name evidence="12" type="synonym">RvY_17986.1</name>
    <name evidence="12" type="ORF">RvY_17986</name>
</gene>
<evidence type="ECO:0000256" key="5">
    <source>
        <dbReference type="ARBA" id="ARBA00022692"/>
    </source>
</evidence>
<dbReference type="GO" id="GO:0005765">
    <property type="term" value="C:lysosomal membrane"/>
    <property type="evidence" value="ECO:0007669"/>
    <property type="project" value="UniProtKB-SubCell"/>
</dbReference>
<evidence type="ECO:0000256" key="11">
    <source>
        <dbReference type="RuleBase" id="RU365008"/>
    </source>
</evidence>
<dbReference type="PANTHER" id="PTHR21014:SF6">
    <property type="entry name" value="PHOSPHATIDYLINOSITOL-4,5-BISPHOSPHATE 4-PHOSPHATASE"/>
    <property type="match status" value="1"/>
</dbReference>
<dbReference type="EMBL" id="BDGG01000017">
    <property type="protein sequence ID" value="GAV08269.1"/>
    <property type="molecule type" value="Genomic_DNA"/>
</dbReference>
<reference evidence="12 13" key="1">
    <citation type="journal article" date="2016" name="Nat. Commun.">
        <title>Extremotolerant tardigrade genome and improved radiotolerance of human cultured cells by tardigrade-unique protein.</title>
        <authorList>
            <person name="Hashimoto T."/>
            <person name="Horikawa D.D."/>
            <person name="Saito Y."/>
            <person name="Kuwahara H."/>
            <person name="Kozuka-Hata H."/>
            <person name="Shin-I T."/>
            <person name="Minakuchi Y."/>
            <person name="Ohishi K."/>
            <person name="Motoyama A."/>
            <person name="Aizu T."/>
            <person name="Enomoto A."/>
            <person name="Kondo K."/>
            <person name="Tanaka S."/>
            <person name="Hara Y."/>
            <person name="Koshikawa S."/>
            <person name="Sagara H."/>
            <person name="Miura T."/>
            <person name="Yokobori S."/>
            <person name="Miyagawa K."/>
            <person name="Suzuki Y."/>
            <person name="Kubo T."/>
            <person name="Oyama M."/>
            <person name="Kohara Y."/>
            <person name="Fujiyama A."/>
            <person name="Arakawa K."/>
            <person name="Katayama T."/>
            <person name="Toyoda A."/>
            <person name="Kunieda T."/>
        </authorList>
    </citation>
    <scope>NUCLEOTIDE SEQUENCE [LARGE SCALE GENOMIC DNA]</scope>
    <source>
        <strain evidence="12 13">YOKOZUNA-1</strain>
    </source>
</reference>
<dbReference type="Pfam" id="PF09788">
    <property type="entry name" value="Tmemb_55A"/>
    <property type="match status" value="1"/>
</dbReference>
<keyword evidence="6 11" id="KW-0967">Endosome</keyword>